<proteinExistence type="predicted"/>
<keyword evidence="1" id="KW-0812">Transmembrane</keyword>
<keyword evidence="1" id="KW-1133">Transmembrane helix</keyword>
<gene>
    <name evidence="2" type="ORF">IHE50_01170</name>
</gene>
<evidence type="ECO:0000313" key="3">
    <source>
        <dbReference type="Proteomes" id="UP000763484"/>
    </source>
</evidence>
<dbReference type="Proteomes" id="UP000763484">
    <property type="component" value="Unassembled WGS sequence"/>
</dbReference>
<feature type="transmembrane region" description="Helical" evidence="1">
    <location>
        <begin position="42"/>
        <end position="62"/>
    </location>
</feature>
<keyword evidence="1" id="KW-0472">Membrane</keyword>
<feature type="transmembrane region" description="Helical" evidence="1">
    <location>
        <begin position="161"/>
        <end position="179"/>
    </location>
</feature>
<feature type="transmembrane region" description="Helical" evidence="1">
    <location>
        <begin position="280"/>
        <end position="297"/>
    </location>
</feature>
<feature type="transmembrane region" description="Helical" evidence="1">
    <location>
        <begin position="255"/>
        <end position="274"/>
    </location>
</feature>
<dbReference type="EMBL" id="JADFAQ010000018">
    <property type="protein sequence ID" value="MBE5728012.1"/>
    <property type="molecule type" value="Genomic_DNA"/>
</dbReference>
<feature type="transmembrane region" description="Helical" evidence="1">
    <location>
        <begin position="221"/>
        <end position="243"/>
    </location>
</feature>
<sequence>MNKDSFMYKHNLPFIILVGLSLSLASAIWAFLLSIAESQNGNFALVAITMALGLLPLSLVLYARNRRNLRLSRYAVLTGIFFGLANGVLMSIFSYRDSAIIYSLISPTVLVFIILQILVNRKTISRGGVSRLAAGGAVATVGFVSLAFSSLNTTLISGYDIFLSIILIVLYGAAGFFLTETGLKSKNTGGSMLTIGVSEIITMLLFLPFSGLKFSYIGLPYSFLAGLIVSAGVAVSFLGYTSLQGSKKALPYSSIIYILSESETLILVLFYTLFVGRLNLYIIASVLLISAAIWYLSKEADTSLK</sequence>
<dbReference type="AlphaFoldDB" id="A0A8T3UQ63"/>
<feature type="transmembrane region" description="Helical" evidence="1">
    <location>
        <begin position="74"/>
        <end position="93"/>
    </location>
</feature>
<feature type="transmembrane region" description="Helical" evidence="1">
    <location>
        <begin position="191"/>
        <end position="209"/>
    </location>
</feature>
<feature type="transmembrane region" description="Helical" evidence="1">
    <location>
        <begin position="12"/>
        <end position="36"/>
    </location>
</feature>
<organism evidence="2 3">
    <name type="scientific">Candidatus Acidifodinimicrobium mancum</name>
    <dbReference type="NCBI Taxonomy" id="2898728"/>
    <lineage>
        <taxon>Archaea</taxon>
        <taxon>Candidatus Parvarchaeota</taxon>
        <taxon>Candidatus Acidifodinimicrobiaceae</taxon>
        <taxon>Candidatus Acidifodinimicrobium</taxon>
    </lineage>
</organism>
<accession>A0A8T3UQ63</accession>
<feature type="transmembrane region" description="Helical" evidence="1">
    <location>
        <begin position="99"/>
        <end position="119"/>
    </location>
</feature>
<evidence type="ECO:0000256" key="1">
    <source>
        <dbReference type="SAM" id="Phobius"/>
    </source>
</evidence>
<protein>
    <submittedName>
        <fullName evidence="2">Uncharacterized protein</fullName>
    </submittedName>
</protein>
<evidence type="ECO:0000313" key="2">
    <source>
        <dbReference type="EMBL" id="MBE5728012.1"/>
    </source>
</evidence>
<comment type="caution">
    <text evidence="2">The sequence shown here is derived from an EMBL/GenBank/DDBJ whole genome shotgun (WGS) entry which is preliminary data.</text>
</comment>
<name>A0A8T3UQ63_9ARCH</name>
<reference evidence="2 3" key="1">
    <citation type="submission" date="2020-09" db="EMBL/GenBank/DDBJ databases">
        <title>Genomic characterization of a novel Parvarchaeota family in acid mine drainage sediments.</title>
        <authorList>
            <person name="Luo Z.-H."/>
        </authorList>
    </citation>
    <scope>NUCLEOTIDE SEQUENCE [LARGE SCALE GENOMIC DNA]</scope>
    <source>
        <strain evidence="2">TL1-5_bins.178</strain>
    </source>
</reference>
<feature type="transmembrane region" description="Helical" evidence="1">
    <location>
        <begin position="131"/>
        <end position="149"/>
    </location>
</feature>